<dbReference type="KEGG" id="bbat:Bdt_2861"/>
<dbReference type="Proteomes" id="UP000010074">
    <property type="component" value="Chromosome"/>
</dbReference>
<dbReference type="STRING" id="1069642.Bdt_2861"/>
<protein>
    <submittedName>
        <fullName evidence="1">Uncharacterized protein</fullName>
    </submittedName>
</protein>
<dbReference type="EMBL" id="CP002930">
    <property type="protein sequence ID" value="AFY02541.1"/>
    <property type="molecule type" value="Genomic_DNA"/>
</dbReference>
<name>K7YRP5_BDEBC</name>
<organism evidence="1 2">
    <name type="scientific">Bdellovibrio bacteriovorus str. Tiberius</name>
    <dbReference type="NCBI Taxonomy" id="1069642"/>
    <lineage>
        <taxon>Bacteria</taxon>
        <taxon>Pseudomonadati</taxon>
        <taxon>Bdellovibrionota</taxon>
        <taxon>Bdellovibrionia</taxon>
        <taxon>Bdellovibrionales</taxon>
        <taxon>Pseudobdellovibrionaceae</taxon>
        <taxon>Bdellovibrio</taxon>
    </lineage>
</organism>
<dbReference type="AlphaFoldDB" id="K7YRP5"/>
<gene>
    <name evidence="1" type="ORF">Bdt_2861</name>
</gene>
<dbReference type="HOGENOM" id="CLU_3372296_0_0_7"/>
<sequence>MRDSTALSALDSVDLAMHPEQISIFCFKKIVPFS</sequence>
<evidence type="ECO:0000313" key="1">
    <source>
        <dbReference type="EMBL" id="AFY02541.1"/>
    </source>
</evidence>
<accession>K7YRP5</accession>
<evidence type="ECO:0000313" key="2">
    <source>
        <dbReference type="Proteomes" id="UP000010074"/>
    </source>
</evidence>
<reference evidence="1 2" key="1">
    <citation type="journal article" date="2012" name="BMC Genomics">
        <title>Genome analysis of a simultaneously predatory and prey-independent, novel Bdellovibrio bacteriovorus from the River Tiber, supports in silico predictions of both ancient and recent lateral gene transfer from diverse bacteria.</title>
        <authorList>
            <person name="Hobley L."/>
            <person name="Lerner T.R."/>
            <person name="Williams L.E."/>
            <person name="Lambert C."/>
            <person name="Till R."/>
            <person name="Milner D.S."/>
            <person name="Basford S.M."/>
            <person name="Capeness M.J."/>
            <person name="Fenton A.K."/>
            <person name="Atterbury R.J."/>
            <person name="Harris M.A."/>
            <person name="Sockett R.E."/>
        </authorList>
    </citation>
    <scope>NUCLEOTIDE SEQUENCE [LARGE SCALE GENOMIC DNA]</scope>
    <source>
        <strain evidence="1 2">Tiberius</strain>
    </source>
</reference>
<proteinExistence type="predicted"/>